<name>A0A067N312_BOTB1</name>
<evidence type="ECO:0000313" key="2">
    <source>
        <dbReference type="Proteomes" id="UP000027195"/>
    </source>
</evidence>
<dbReference type="HOGENOM" id="CLU_2793661_0_0_1"/>
<gene>
    <name evidence="1" type="ORF">BOTBODRAFT_514553</name>
</gene>
<protein>
    <submittedName>
        <fullName evidence="1">Uncharacterized protein</fullName>
    </submittedName>
</protein>
<dbReference type="EMBL" id="KL198021">
    <property type="protein sequence ID" value="KDQ18537.1"/>
    <property type="molecule type" value="Genomic_DNA"/>
</dbReference>
<dbReference type="Proteomes" id="UP000027195">
    <property type="component" value="Unassembled WGS sequence"/>
</dbReference>
<evidence type="ECO:0000313" key="1">
    <source>
        <dbReference type="EMBL" id="KDQ18537.1"/>
    </source>
</evidence>
<sequence length="68" mass="7938">MLRAGSLELLLSLLFFLALSFSLSWDTFLYPFSLYYNTNFTFSAHYCHIFRTLPPPYSFTFIPSIALL</sequence>
<proteinExistence type="predicted"/>
<dbReference type="AlphaFoldDB" id="A0A067N312"/>
<dbReference type="InParanoid" id="A0A067N312"/>
<keyword evidence="2" id="KW-1185">Reference proteome</keyword>
<organism evidence="1 2">
    <name type="scientific">Botryobasidium botryosum (strain FD-172 SS1)</name>
    <dbReference type="NCBI Taxonomy" id="930990"/>
    <lineage>
        <taxon>Eukaryota</taxon>
        <taxon>Fungi</taxon>
        <taxon>Dikarya</taxon>
        <taxon>Basidiomycota</taxon>
        <taxon>Agaricomycotina</taxon>
        <taxon>Agaricomycetes</taxon>
        <taxon>Cantharellales</taxon>
        <taxon>Botryobasidiaceae</taxon>
        <taxon>Botryobasidium</taxon>
    </lineage>
</organism>
<accession>A0A067N312</accession>
<reference evidence="2" key="1">
    <citation type="journal article" date="2014" name="Proc. Natl. Acad. Sci. U.S.A.">
        <title>Extensive sampling of basidiomycete genomes demonstrates inadequacy of the white-rot/brown-rot paradigm for wood decay fungi.</title>
        <authorList>
            <person name="Riley R."/>
            <person name="Salamov A.A."/>
            <person name="Brown D.W."/>
            <person name="Nagy L.G."/>
            <person name="Floudas D."/>
            <person name="Held B.W."/>
            <person name="Levasseur A."/>
            <person name="Lombard V."/>
            <person name="Morin E."/>
            <person name="Otillar R."/>
            <person name="Lindquist E.A."/>
            <person name="Sun H."/>
            <person name="LaButti K.M."/>
            <person name="Schmutz J."/>
            <person name="Jabbour D."/>
            <person name="Luo H."/>
            <person name="Baker S.E."/>
            <person name="Pisabarro A.G."/>
            <person name="Walton J.D."/>
            <person name="Blanchette R.A."/>
            <person name="Henrissat B."/>
            <person name="Martin F."/>
            <person name="Cullen D."/>
            <person name="Hibbett D.S."/>
            <person name="Grigoriev I.V."/>
        </authorList>
    </citation>
    <scope>NUCLEOTIDE SEQUENCE [LARGE SCALE GENOMIC DNA]</scope>
    <source>
        <strain evidence="2">FD-172 SS1</strain>
    </source>
</reference>